<dbReference type="Pfam" id="PF06013">
    <property type="entry name" value="WXG100"/>
    <property type="match status" value="1"/>
</dbReference>
<proteinExistence type="inferred from homology"/>
<comment type="similarity">
    <text evidence="1">Belongs to the WXG100 family.</text>
</comment>
<dbReference type="OrthoDB" id="3627595at2"/>
<accession>A0A1H5QNR9</accession>
<evidence type="ECO:0000256" key="2">
    <source>
        <dbReference type="SAM" id="Coils"/>
    </source>
</evidence>
<evidence type="ECO:0000256" key="1">
    <source>
        <dbReference type="RuleBase" id="RU362001"/>
    </source>
</evidence>
<dbReference type="Gene3D" id="1.10.287.1060">
    <property type="entry name" value="ESAT-6-like"/>
    <property type="match status" value="1"/>
</dbReference>
<dbReference type="InterPro" id="IPR036689">
    <property type="entry name" value="ESAT-6-like_sf"/>
</dbReference>
<dbReference type="InterPro" id="IPR010310">
    <property type="entry name" value="T7SS_ESAT-6-like"/>
</dbReference>
<dbReference type="EMBL" id="FNUJ01000003">
    <property type="protein sequence ID" value="SEF27715.1"/>
    <property type="molecule type" value="Genomic_DNA"/>
</dbReference>
<gene>
    <name evidence="3" type="ORF">SAMN05421837_1031005</name>
</gene>
<protein>
    <recommendedName>
        <fullName evidence="1">ESAT-6-like protein</fullName>
    </recommendedName>
</protein>
<evidence type="ECO:0000313" key="4">
    <source>
        <dbReference type="Proteomes" id="UP000198878"/>
    </source>
</evidence>
<keyword evidence="4" id="KW-1185">Reference proteome</keyword>
<evidence type="ECO:0000313" key="3">
    <source>
        <dbReference type="EMBL" id="SEF27715.1"/>
    </source>
</evidence>
<dbReference type="SUPFAM" id="SSF140453">
    <property type="entry name" value="EsxAB dimer-like"/>
    <property type="match status" value="1"/>
</dbReference>
<dbReference type="NCBIfam" id="TIGR03930">
    <property type="entry name" value="WXG100_ESAT6"/>
    <property type="match status" value="1"/>
</dbReference>
<keyword evidence="2" id="KW-0175">Coiled coil</keyword>
<dbReference type="STRING" id="218821.SAMN05421837_1031005"/>
<dbReference type="AlphaFoldDB" id="A0A1H5QNR9"/>
<name>A0A1H5QNR9_9PSEU</name>
<organism evidence="3 4">
    <name type="scientific">Amycolatopsis pretoriensis</name>
    <dbReference type="NCBI Taxonomy" id="218821"/>
    <lineage>
        <taxon>Bacteria</taxon>
        <taxon>Bacillati</taxon>
        <taxon>Actinomycetota</taxon>
        <taxon>Actinomycetes</taxon>
        <taxon>Pseudonocardiales</taxon>
        <taxon>Pseudonocardiaceae</taxon>
        <taxon>Amycolatopsis</taxon>
    </lineage>
</organism>
<dbReference type="Proteomes" id="UP000198878">
    <property type="component" value="Unassembled WGS sequence"/>
</dbReference>
<feature type="coiled-coil region" evidence="2">
    <location>
        <begin position="61"/>
        <end position="91"/>
    </location>
</feature>
<reference evidence="4" key="1">
    <citation type="submission" date="2016-10" db="EMBL/GenBank/DDBJ databases">
        <authorList>
            <person name="Varghese N."/>
            <person name="Submissions S."/>
        </authorList>
    </citation>
    <scope>NUCLEOTIDE SEQUENCE [LARGE SCALE GENOMIC DNA]</scope>
    <source>
        <strain evidence="4">DSM 44654</strain>
    </source>
</reference>
<sequence>MAGDTITYDYGVIEECVSMMTKKAAEIEAQTDGLRDDVKRIMTDWQGATAERYDQVAMDLHNDLQHNKSNLDNLNKTLQRAAEEMQMQDRASAGQVG</sequence>
<dbReference type="RefSeq" id="WP_086671878.1">
    <property type="nucleotide sequence ID" value="NZ_FNUJ01000003.1"/>
</dbReference>